<dbReference type="OrthoDB" id="126781at2759"/>
<reference evidence="2" key="1">
    <citation type="submission" date="2017-03" db="EMBL/GenBank/DDBJ databases">
        <title>Phytopthora megakarya and P. palmivora, two closely related causual agents of cacao black pod achieved similar genome size and gene model numbers by different mechanisms.</title>
        <authorList>
            <person name="Ali S."/>
            <person name="Shao J."/>
            <person name="Larry D.J."/>
            <person name="Kronmiller B."/>
            <person name="Shen D."/>
            <person name="Strem M.D."/>
            <person name="Melnick R.L."/>
            <person name="Guiltinan M.J."/>
            <person name="Tyler B.M."/>
            <person name="Meinhardt L.W."/>
            <person name="Bailey B.A."/>
        </authorList>
    </citation>
    <scope>NUCLEOTIDE SEQUENCE [LARGE SCALE GENOMIC DNA]</scope>
    <source>
        <strain evidence="2">zdho120</strain>
    </source>
</reference>
<dbReference type="AlphaFoldDB" id="A0A225WKB1"/>
<proteinExistence type="predicted"/>
<accession>A0A225WKB1</accession>
<name>A0A225WKB1_9STRA</name>
<protein>
    <submittedName>
        <fullName evidence="1">Uncharacterized protein</fullName>
    </submittedName>
</protein>
<evidence type="ECO:0000313" key="1">
    <source>
        <dbReference type="EMBL" id="OWZ18171.1"/>
    </source>
</evidence>
<keyword evidence="2" id="KW-1185">Reference proteome</keyword>
<organism evidence="1 2">
    <name type="scientific">Phytophthora megakarya</name>
    <dbReference type="NCBI Taxonomy" id="4795"/>
    <lineage>
        <taxon>Eukaryota</taxon>
        <taxon>Sar</taxon>
        <taxon>Stramenopiles</taxon>
        <taxon>Oomycota</taxon>
        <taxon>Peronosporomycetes</taxon>
        <taxon>Peronosporales</taxon>
        <taxon>Peronosporaceae</taxon>
        <taxon>Phytophthora</taxon>
    </lineage>
</organism>
<comment type="caution">
    <text evidence="1">The sequence shown here is derived from an EMBL/GenBank/DDBJ whole genome shotgun (WGS) entry which is preliminary data.</text>
</comment>
<dbReference type="EMBL" id="NBNE01000631">
    <property type="protein sequence ID" value="OWZ18171.1"/>
    <property type="molecule type" value="Genomic_DNA"/>
</dbReference>
<dbReference type="Proteomes" id="UP000198211">
    <property type="component" value="Unassembled WGS sequence"/>
</dbReference>
<sequence>MGRRSHSSAYRDMDEEFFSSLEEANYECHESPAKNKALSESTILLNHLEQRHTLRAKVILTLNLLLLAGVGTTALYSSVDASTWAMKIPSPYPMFRGSSTVNIPPFQTNFGEVFEGNDSPAFGNAILAIDGTVTRSETVTKEEEAVDDALADELDPYDEFHKAGNQLEAN</sequence>
<gene>
    <name evidence="1" type="ORF">PHMEG_0007786</name>
</gene>
<evidence type="ECO:0000313" key="2">
    <source>
        <dbReference type="Proteomes" id="UP000198211"/>
    </source>
</evidence>